<sequence length="102" mass="11485">MVNNTIITGIRIPWELVFWIAVIPAILLISPQEAAHFSLCPLSAVGWDWCPGCGLGRGMKLITMGHFKEAMILHPLSGFAWLVIIHRIYSLLKNFKTNYTYG</sequence>
<accession>A0A918UU08</accession>
<dbReference type="RefSeq" id="WP_018475912.1">
    <property type="nucleotide sequence ID" value="NZ_BMWX01000004.1"/>
</dbReference>
<dbReference type="Pfam" id="PF10825">
    <property type="entry name" value="DUF2752"/>
    <property type="match status" value="1"/>
</dbReference>
<dbReference type="AlphaFoldDB" id="A0A918UU08"/>
<evidence type="ECO:0000313" key="3">
    <source>
        <dbReference type="Proteomes" id="UP000619457"/>
    </source>
</evidence>
<feature type="transmembrane region" description="Helical" evidence="1">
    <location>
        <begin position="71"/>
        <end position="89"/>
    </location>
</feature>
<organism evidence="2 3">
    <name type="scientific">Echinicola pacifica</name>
    <dbReference type="NCBI Taxonomy" id="346377"/>
    <lineage>
        <taxon>Bacteria</taxon>
        <taxon>Pseudomonadati</taxon>
        <taxon>Bacteroidota</taxon>
        <taxon>Cytophagia</taxon>
        <taxon>Cytophagales</taxon>
        <taxon>Cyclobacteriaceae</taxon>
        <taxon>Echinicola</taxon>
    </lineage>
</organism>
<feature type="transmembrane region" description="Helical" evidence="1">
    <location>
        <begin position="12"/>
        <end position="29"/>
    </location>
</feature>
<reference evidence="2" key="1">
    <citation type="journal article" date="2014" name="Int. J. Syst. Evol. Microbiol.">
        <title>Complete genome sequence of Corynebacterium casei LMG S-19264T (=DSM 44701T), isolated from a smear-ripened cheese.</title>
        <authorList>
            <consortium name="US DOE Joint Genome Institute (JGI-PGF)"/>
            <person name="Walter F."/>
            <person name="Albersmeier A."/>
            <person name="Kalinowski J."/>
            <person name="Ruckert C."/>
        </authorList>
    </citation>
    <scope>NUCLEOTIDE SEQUENCE</scope>
    <source>
        <strain evidence="2">KCTC 12368</strain>
    </source>
</reference>
<name>A0A918UU08_9BACT</name>
<proteinExistence type="predicted"/>
<comment type="caution">
    <text evidence="2">The sequence shown here is derived from an EMBL/GenBank/DDBJ whole genome shotgun (WGS) entry which is preliminary data.</text>
</comment>
<dbReference type="EMBL" id="BMWX01000004">
    <property type="protein sequence ID" value="GGZ32807.1"/>
    <property type="molecule type" value="Genomic_DNA"/>
</dbReference>
<evidence type="ECO:0000256" key="1">
    <source>
        <dbReference type="SAM" id="Phobius"/>
    </source>
</evidence>
<reference evidence="2" key="2">
    <citation type="submission" date="2020-09" db="EMBL/GenBank/DDBJ databases">
        <authorList>
            <person name="Sun Q."/>
            <person name="Kim S."/>
        </authorList>
    </citation>
    <scope>NUCLEOTIDE SEQUENCE</scope>
    <source>
        <strain evidence="2">KCTC 12368</strain>
    </source>
</reference>
<gene>
    <name evidence="2" type="ORF">GCM10007049_28010</name>
</gene>
<evidence type="ECO:0008006" key="4">
    <source>
        <dbReference type="Google" id="ProtNLM"/>
    </source>
</evidence>
<dbReference type="Proteomes" id="UP000619457">
    <property type="component" value="Unassembled WGS sequence"/>
</dbReference>
<dbReference type="InterPro" id="IPR021215">
    <property type="entry name" value="DUF2752"/>
</dbReference>
<keyword evidence="3" id="KW-1185">Reference proteome</keyword>
<keyword evidence="1" id="KW-1133">Transmembrane helix</keyword>
<keyword evidence="1" id="KW-0472">Membrane</keyword>
<protein>
    <recommendedName>
        <fullName evidence="4">DUF2752 domain-containing protein</fullName>
    </recommendedName>
</protein>
<keyword evidence="1" id="KW-0812">Transmembrane</keyword>
<evidence type="ECO:0000313" key="2">
    <source>
        <dbReference type="EMBL" id="GGZ32807.1"/>
    </source>
</evidence>